<dbReference type="RefSeq" id="WP_122182636.1">
    <property type="nucleotide sequence ID" value="NZ_RFFJ01000016.1"/>
</dbReference>
<evidence type="ECO:0000313" key="2">
    <source>
        <dbReference type="EMBL" id="RMI44429.1"/>
    </source>
</evidence>
<proteinExistence type="predicted"/>
<feature type="compositionally biased region" description="Basic and acidic residues" evidence="1">
    <location>
        <begin position="149"/>
        <end position="167"/>
    </location>
</feature>
<evidence type="ECO:0000313" key="3">
    <source>
        <dbReference type="Proteomes" id="UP000278673"/>
    </source>
</evidence>
<gene>
    <name evidence="2" type="ORF">EBN88_05360</name>
</gene>
<dbReference type="AlphaFoldDB" id="A0A3M2M496"/>
<organism evidence="2 3">
    <name type="scientific">Streptomyces triticirhizae</name>
    <dbReference type="NCBI Taxonomy" id="2483353"/>
    <lineage>
        <taxon>Bacteria</taxon>
        <taxon>Bacillati</taxon>
        <taxon>Actinomycetota</taxon>
        <taxon>Actinomycetes</taxon>
        <taxon>Kitasatosporales</taxon>
        <taxon>Streptomycetaceae</taxon>
        <taxon>Streptomyces</taxon>
    </lineage>
</organism>
<sequence>MVRAVPLPMALPSATDMARIIREAGEYRGRAEAAERELGRVSSQLEAVQGRLHEREHQLGLERTARRSAEEEAARLRAEAEQLADEAADCVRRQAEQEQAEQAGRHQEEVAELRRQLTAARAEADAAVELAAAEEEARGVAEEALAEAEQGRREAEERAREVGSARLAEESADLEAALGVGAMGKVRRARRGR</sequence>
<dbReference type="Proteomes" id="UP000278673">
    <property type="component" value="Unassembled WGS sequence"/>
</dbReference>
<feature type="region of interest" description="Disordered" evidence="1">
    <location>
        <begin position="88"/>
        <end position="111"/>
    </location>
</feature>
<protein>
    <submittedName>
        <fullName evidence="2">Uncharacterized protein</fullName>
    </submittedName>
</protein>
<feature type="region of interest" description="Disordered" evidence="1">
    <location>
        <begin position="135"/>
        <end position="167"/>
    </location>
</feature>
<accession>A0A3M2M496</accession>
<comment type="caution">
    <text evidence="2">The sequence shown here is derived from an EMBL/GenBank/DDBJ whole genome shotgun (WGS) entry which is preliminary data.</text>
</comment>
<reference evidence="2 3" key="1">
    <citation type="submission" date="2018-10" db="EMBL/GenBank/DDBJ databases">
        <title>Isolation, diversity and antifungal activity of actinobacteria from wheat.</title>
        <authorList>
            <person name="Han C."/>
        </authorList>
    </citation>
    <scope>NUCLEOTIDE SEQUENCE [LARGE SCALE GENOMIC DNA]</scope>
    <source>
        <strain evidence="2 3">NEAU-YY642</strain>
    </source>
</reference>
<name>A0A3M2M496_9ACTN</name>
<keyword evidence="3" id="KW-1185">Reference proteome</keyword>
<evidence type="ECO:0000256" key="1">
    <source>
        <dbReference type="SAM" id="MobiDB-lite"/>
    </source>
</evidence>
<dbReference type="EMBL" id="RFFJ01000016">
    <property type="protein sequence ID" value="RMI44429.1"/>
    <property type="molecule type" value="Genomic_DNA"/>
</dbReference>